<reference evidence="1 2" key="1">
    <citation type="submission" date="2024-01" db="EMBL/GenBank/DDBJ databases">
        <title>The genomes of 5 underutilized Papilionoideae crops provide insights into root nodulation and disease resistanc.</title>
        <authorList>
            <person name="Jiang F."/>
        </authorList>
    </citation>
    <scope>NUCLEOTIDE SEQUENCE [LARGE SCALE GENOMIC DNA]</scope>
    <source>
        <strain evidence="1">LVBAO_FW01</strain>
        <tissue evidence="1">Leaves</tissue>
    </source>
</reference>
<dbReference type="EMBL" id="JAYMYQ010000005">
    <property type="protein sequence ID" value="KAK7328900.1"/>
    <property type="molecule type" value="Genomic_DNA"/>
</dbReference>
<comment type="caution">
    <text evidence="1">The sequence shown here is derived from an EMBL/GenBank/DDBJ whole genome shotgun (WGS) entry which is preliminary data.</text>
</comment>
<evidence type="ECO:0000313" key="1">
    <source>
        <dbReference type="EMBL" id="KAK7328900.1"/>
    </source>
</evidence>
<evidence type="ECO:0000313" key="2">
    <source>
        <dbReference type="Proteomes" id="UP001367508"/>
    </source>
</evidence>
<keyword evidence="2" id="KW-1185">Reference proteome</keyword>
<dbReference type="Proteomes" id="UP001367508">
    <property type="component" value="Unassembled WGS sequence"/>
</dbReference>
<protein>
    <submittedName>
        <fullName evidence="1">Uncharacterized protein</fullName>
    </submittedName>
</protein>
<dbReference type="AlphaFoldDB" id="A0AAN9L3R4"/>
<proteinExistence type="predicted"/>
<name>A0AAN9L3R4_CANGL</name>
<accession>A0AAN9L3R4</accession>
<sequence length="129" mass="14726">MLMELSSYPACRLHGSFSATLIASWPLSRHRPYSIARPYHGPLANAHLVASCMSHNLKYEHVLHLLRWIARASCCRRIQLLKRSAAAWLFRTSLPPCPVIMEPGAYIPMDVESIEAKILRYSLRDQEPD</sequence>
<organism evidence="1 2">
    <name type="scientific">Canavalia gladiata</name>
    <name type="common">Sword bean</name>
    <name type="synonym">Dolichos gladiatus</name>
    <dbReference type="NCBI Taxonomy" id="3824"/>
    <lineage>
        <taxon>Eukaryota</taxon>
        <taxon>Viridiplantae</taxon>
        <taxon>Streptophyta</taxon>
        <taxon>Embryophyta</taxon>
        <taxon>Tracheophyta</taxon>
        <taxon>Spermatophyta</taxon>
        <taxon>Magnoliopsida</taxon>
        <taxon>eudicotyledons</taxon>
        <taxon>Gunneridae</taxon>
        <taxon>Pentapetalae</taxon>
        <taxon>rosids</taxon>
        <taxon>fabids</taxon>
        <taxon>Fabales</taxon>
        <taxon>Fabaceae</taxon>
        <taxon>Papilionoideae</taxon>
        <taxon>50 kb inversion clade</taxon>
        <taxon>NPAAA clade</taxon>
        <taxon>indigoferoid/millettioid clade</taxon>
        <taxon>Phaseoleae</taxon>
        <taxon>Canavalia</taxon>
    </lineage>
</organism>
<gene>
    <name evidence="1" type="ORF">VNO77_23035</name>
</gene>